<protein>
    <submittedName>
        <fullName evidence="3">Flagellar hook-length control protein FliK</fullName>
    </submittedName>
</protein>
<evidence type="ECO:0000313" key="4">
    <source>
        <dbReference type="Proteomes" id="UP001321825"/>
    </source>
</evidence>
<dbReference type="InterPro" id="IPR052563">
    <property type="entry name" value="FliK"/>
</dbReference>
<dbReference type="KEGG" id="mcau:MIT9_P1224"/>
<dbReference type="PANTHER" id="PTHR37533">
    <property type="entry name" value="FLAGELLAR HOOK-LENGTH CONTROL PROTEIN"/>
    <property type="match status" value="1"/>
</dbReference>
<feature type="region of interest" description="Disordered" evidence="1">
    <location>
        <begin position="244"/>
        <end position="331"/>
    </location>
</feature>
<keyword evidence="3" id="KW-0969">Cilium</keyword>
<dbReference type="Gene3D" id="3.30.750.140">
    <property type="match status" value="1"/>
</dbReference>
<dbReference type="InterPro" id="IPR038610">
    <property type="entry name" value="FliK-like_C_sf"/>
</dbReference>
<dbReference type="PANTHER" id="PTHR37533:SF2">
    <property type="entry name" value="FLAGELLAR HOOK-LENGTH CONTROL PROTEIN"/>
    <property type="match status" value="1"/>
</dbReference>
<feature type="region of interest" description="Disordered" evidence="1">
    <location>
        <begin position="176"/>
        <end position="227"/>
    </location>
</feature>
<dbReference type="RefSeq" id="WP_317706562.1">
    <property type="nucleotide sequence ID" value="NZ_AP024714.1"/>
</dbReference>
<keyword evidence="3" id="KW-0966">Cell projection</keyword>
<sequence length="479" mass="49817">MLQLDANGLLASLVSGLKPETGDLAAGGAETPADGFRQLLLDRLEGVIASVQEGRTGLDSPDLQSLQSWWQELGGKLPQDDFLSRLDALKGYLESQGEGDGIGASDALQSSGQADFLSRLDALKGYLESQGEGDGIGASDALQNPGQADFLSRIDEIRAYLASLAQVVEAVSGPPAIAPPLGGDAEAVAEGGDETRDREVGGLLGEGISGPLFAPLHPGDEADAPVPADTETAGLVASAAASGNAAASAEPKTEVVPSAAKVNDTPLPAGNEERASFSLPGNDADAGSHEASPLPDGVEVDAAPLRPMPETAPFRPLPPHVRPPAAAASVTVERPVGHTGWGDELGERLVWMADRSLQVAELRVHPQHLGPVEVRIRIQDDQTHIQFNAQHGVVREAIEAALPRLREVFAAQQLTLGQVEVNADAWQGQGQSQRQQDSSRHQRQAPSGEAAGDAVDLLRQTADEPASPASGNRLVSLYA</sequence>
<keyword evidence="3" id="KW-0282">Flagellum</keyword>
<feature type="domain" description="Flagellar hook-length control protein-like C-terminal" evidence="2">
    <location>
        <begin position="347"/>
        <end position="425"/>
    </location>
</feature>
<keyword evidence="4" id="KW-1185">Reference proteome</keyword>
<feature type="compositionally biased region" description="Low complexity" evidence="1">
    <location>
        <begin position="427"/>
        <end position="436"/>
    </location>
</feature>
<dbReference type="Pfam" id="PF02120">
    <property type="entry name" value="Flg_hook"/>
    <property type="match status" value="1"/>
</dbReference>
<organism evidence="3 4">
    <name type="scientific">Methylomarinovum caldicuralii</name>
    <dbReference type="NCBI Taxonomy" id="438856"/>
    <lineage>
        <taxon>Bacteria</taxon>
        <taxon>Pseudomonadati</taxon>
        <taxon>Pseudomonadota</taxon>
        <taxon>Gammaproteobacteria</taxon>
        <taxon>Methylococcales</taxon>
        <taxon>Methylothermaceae</taxon>
        <taxon>Methylomarinovum</taxon>
    </lineage>
</organism>
<evidence type="ECO:0000313" key="3">
    <source>
        <dbReference type="EMBL" id="BCX81646.1"/>
    </source>
</evidence>
<dbReference type="AlphaFoldDB" id="A0AAU9CJ57"/>
<dbReference type="Proteomes" id="UP001321825">
    <property type="component" value="Chromosome"/>
</dbReference>
<evidence type="ECO:0000259" key="2">
    <source>
        <dbReference type="Pfam" id="PF02120"/>
    </source>
</evidence>
<reference evidence="4" key="1">
    <citation type="journal article" date="2024" name="Int. J. Syst. Evol. Microbiol.">
        <title>Methylomarinovum tepidoasis sp. nov., a moderately thermophilic methanotroph of the family Methylothermaceae isolated from a deep-sea hydrothermal field.</title>
        <authorList>
            <person name="Hirayama H."/>
            <person name="Takaki Y."/>
            <person name="Abe M."/>
            <person name="Miyazaki M."/>
            <person name="Uematsu K."/>
            <person name="Matsui Y."/>
            <person name="Takai K."/>
        </authorList>
    </citation>
    <scope>NUCLEOTIDE SEQUENCE [LARGE SCALE GENOMIC DNA]</scope>
    <source>
        <strain evidence="4">IT-9</strain>
    </source>
</reference>
<gene>
    <name evidence="3" type="ORF">MIT9_P1224</name>
</gene>
<dbReference type="CDD" id="cd17470">
    <property type="entry name" value="T3SS_Flik_C"/>
    <property type="match status" value="1"/>
</dbReference>
<evidence type="ECO:0000256" key="1">
    <source>
        <dbReference type="SAM" id="MobiDB-lite"/>
    </source>
</evidence>
<dbReference type="EMBL" id="AP024714">
    <property type="protein sequence ID" value="BCX81646.1"/>
    <property type="molecule type" value="Genomic_DNA"/>
</dbReference>
<proteinExistence type="predicted"/>
<feature type="region of interest" description="Disordered" evidence="1">
    <location>
        <begin position="427"/>
        <end position="455"/>
    </location>
</feature>
<accession>A0AAU9CJ57</accession>
<name>A0AAU9CJ57_9GAMM</name>
<dbReference type="InterPro" id="IPR021136">
    <property type="entry name" value="Flagellar_hook_control-like_C"/>
</dbReference>